<evidence type="ECO:0000313" key="2">
    <source>
        <dbReference type="EMBL" id="KAK4171595.1"/>
    </source>
</evidence>
<dbReference type="EMBL" id="MU866535">
    <property type="protein sequence ID" value="KAK4171595.1"/>
    <property type="molecule type" value="Genomic_DNA"/>
</dbReference>
<keyword evidence="3" id="KW-1185">Reference proteome</keyword>
<proteinExistence type="predicted"/>
<reference evidence="2" key="1">
    <citation type="journal article" date="2023" name="Mol. Phylogenet. Evol.">
        <title>Genome-scale phylogeny and comparative genomics of the fungal order Sordariales.</title>
        <authorList>
            <person name="Hensen N."/>
            <person name="Bonometti L."/>
            <person name="Westerberg I."/>
            <person name="Brannstrom I.O."/>
            <person name="Guillou S."/>
            <person name="Cros-Aarteil S."/>
            <person name="Calhoun S."/>
            <person name="Haridas S."/>
            <person name="Kuo A."/>
            <person name="Mondo S."/>
            <person name="Pangilinan J."/>
            <person name="Riley R."/>
            <person name="LaButti K."/>
            <person name="Andreopoulos B."/>
            <person name="Lipzen A."/>
            <person name="Chen C."/>
            <person name="Yan M."/>
            <person name="Daum C."/>
            <person name="Ng V."/>
            <person name="Clum A."/>
            <person name="Steindorff A."/>
            <person name="Ohm R.A."/>
            <person name="Martin F."/>
            <person name="Silar P."/>
            <person name="Natvig D.O."/>
            <person name="Lalanne C."/>
            <person name="Gautier V."/>
            <person name="Ament-Velasquez S.L."/>
            <person name="Kruys A."/>
            <person name="Hutchinson M.I."/>
            <person name="Powell A.J."/>
            <person name="Barry K."/>
            <person name="Miller A.N."/>
            <person name="Grigoriev I.V."/>
            <person name="Debuchy R."/>
            <person name="Gladieux P."/>
            <person name="Hiltunen Thoren M."/>
            <person name="Johannesson H."/>
        </authorList>
    </citation>
    <scope>NUCLEOTIDE SEQUENCE</scope>
    <source>
        <strain evidence="2">CBS 892.96</strain>
    </source>
</reference>
<comment type="caution">
    <text evidence="2">The sequence shown here is derived from an EMBL/GenBank/DDBJ whole genome shotgun (WGS) entry which is preliminary data.</text>
</comment>
<dbReference type="Proteomes" id="UP001302321">
    <property type="component" value="Unassembled WGS sequence"/>
</dbReference>
<evidence type="ECO:0000256" key="1">
    <source>
        <dbReference type="SAM" id="Coils"/>
    </source>
</evidence>
<feature type="coiled-coil region" evidence="1">
    <location>
        <begin position="68"/>
        <end position="95"/>
    </location>
</feature>
<gene>
    <name evidence="2" type="ORF">QBC36DRAFT_315626</name>
</gene>
<sequence>MSTESSQLEVYTKPEGGFKALETITDAYKRVLNVAYPATRDIADEFTAKIPDFVKRARQRVSDLVFVIQELKWEIEQARITIVETNDKLHALLNEQDIKDDPLEWDKEEEARRIMEKPERRVGS</sequence>
<name>A0AAN7A335_9PEZI</name>
<keyword evidence="1" id="KW-0175">Coiled coil</keyword>
<accession>A0AAN7A335</accession>
<evidence type="ECO:0000313" key="3">
    <source>
        <dbReference type="Proteomes" id="UP001302321"/>
    </source>
</evidence>
<organism evidence="2 3">
    <name type="scientific">Triangularia setosa</name>
    <dbReference type="NCBI Taxonomy" id="2587417"/>
    <lineage>
        <taxon>Eukaryota</taxon>
        <taxon>Fungi</taxon>
        <taxon>Dikarya</taxon>
        <taxon>Ascomycota</taxon>
        <taxon>Pezizomycotina</taxon>
        <taxon>Sordariomycetes</taxon>
        <taxon>Sordariomycetidae</taxon>
        <taxon>Sordariales</taxon>
        <taxon>Podosporaceae</taxon>
        <taxon>Triangularia</taxon>
    </lineage>
</organism>
<reference evidence="2" key="2">
    <citation type="submission" date="2023-05" db="EMBL/GenBank/DDBJ databases">
        <authorList>
            <consortium name="Lawrence Berkeley National Laboratory"/>
            <person name="Steindorff A."/>
            <person name="Hensen N."/>
            <person name="Bonometti L."/>
            <person name="Westerberg I."/>
            <person name="Brannstrom I.O."/>
            <person name="Guillou S."/>
            <person name="Cros-Aarteil S."/>
            <person name="Calhoun S."/>
            <person name="Haridas S."/>
            <person name="Kuo A."/>
            <person name="Mondo S."/>
            <person name="Pangilinan J."/>
            <person name="Riley R."/>
            <person name="Labutti K."/>
            <person name="Andreopoulos B."/>
            <person name="Lipzen A."/>
            <person name="Chen C."/>
            <person name="Yanf M."/>
            <person name="Daum C."/>
            <person name="Ng V."/>
            <person name="Clum A."/>
            <person name="Ohm R."/>
            <person name="Martin F."/>
            <person name="Silar P."/>
            <person name="Natvig D."/>
            <person name="Lalanne C."/>
            <person name="Gautier V."/>
            <person name="Ament-Velasquez S.L."/>
            <person name="Kruys A."/>
            <person name="Hutchinson M.I."/>
            <person name="Powell A.J."/>
            <person name="Barry K."/>
            <person name="Miller A.N."/>
            <person name="Grigoriev I.V."/>
            <person name="Debuchy R."/>
            <person name="Gladieux P."/>
            <person name="Thoren M.H."/>
            <person name="Johannesson H."/>
        </authorList>
    </citation>
    <scope>NUCLEOTIDE SEQUENCE</scope>
    <source>
        <strain evidence="2">CBS 892.96</strain>
    </source>
</reference>
<protein>
    <submittedName>
        <fullName evidence="2">Uncharacterized protein</fullName>
    </submittedName>
</protein>
<dbReference type="AlphaFoldDB" id="A0AAN7A335"/>